<evidence type="ECO:0000256" key="5">
    <source>
        <dbReference type="ARBA" id="ARBA00013030"/>
    </source>
</evidence>
<dbReference type="NCBIfam" id="TIGR01366">
    <property type="entry name" value="serC_3"/>
    <property type="match status" value="1"/>
</dbReference>
<evidence type="ECO:0000259" key="16">
    <source>
        <dbReference type="Pfam" id="PF00266"/>
    </source>
</evidence>
<evidence type="ECO:0000256" key="13">
    <source>
        <dbReference type="ARBA" id="ARBA00031421"/>
    </source>
</evidence>
<evidence type="ECO:0000256" key="10">
    <source>
        <dbReference type="ARBA" id="ARBA00022898"/>
    </source>
</evidence>
<evidence type="ECO:0000256" key="9">
    <source>
        <dbReference type="ARBA" id="ARBA00022679"/>
    </source>
</evidence>
<evidence type="ECO:0000313" key="17">
    <source>
        <dbReference type="EMBL" id="MFC4335156.1"/>
    </source>
</evidence>
<sequence length="371" mass="39305">MATADITIPEDLKPADGRFGAGPSKVPASAVNALAERGLDTMGTSHRKSAVKKQVKRLQEGLAEFYSLPEGYEVVLGVGGTTAFWDVAAFSLVRTKAQAATFGEFGSKFAKELAAPHLEAPSVRKAEPGSAARLEAEEGVDFYATPHNETSTGVAVDVRRVAAEGALTAHDATSSAMGLAVDVNETDCYYFAPQKGLASDGGLWIALMSPAALERTEEIAASGRHIPGFLDLKTAVDNSRKNQTYNTPAVATVILAAEQTDLLNSQGGLDYAVKRCAASAENLYSWAESRDFASPYVTDAALRSNVVGTVDFEGVDAAEIAAVLRANGILDTEPYRKLGRNQLRIAMYPAVDPADVAKLTESIDYVVERLA</sequence>
<organism evidence="17 18">
    <name type="scientific">Salininema proteolyticum</name>
    <dbReference type="NCBI Taxonomy" id="1607685"/>
    <lineage>
        <taxon>Bacteria</taxon>
        <taxon>Bacillati</taxon>
        <taxon>Actinomycetota</taxon>
        <taxon>Actinomycetes</taxon>
        <taxon>Glycomycetales</taxon>
        <taxon>Glycomycetaceae</taxon>
        <taxon>Salininema</taxon>
    </lineage>
</organism>
<evidence type="ECO:0000256" key="11">
    <source>
        <dbReference type="ARBA" id="ARBA00023096"/>
    </source>
</evidence>
<keyword evidence="12" id="KW-0718">Serine biosynthesis</keyword>
<evidence type="ECO:0000256" key="2">
    <source>
        <dbReference type="ARBA" id="ARBA00003483"/>
    </source>
</evidence>
<keyword evidence="7 17" id="KW-0032">Aminotransferase</keyword>
<dbReference type="PANTHER" id="PTHR21152:SF40">
    <property type="entry name" value="ALANINE--GLYOXYLATE AMINOTRANSFERASE"/>
    <property type="match status" value="1"/>
</dbReference>
<dbReference type="Pfam" id="PF00266">
    <property type="entry name" value="Aminotran_5"/>
    <property type="match status" value="1"/>
</dbReference>
<dbReference type="GO" id="GO:0004648">
    <property type="term" value="F:O-phospho-L-serine:2-oxoglutarate aminotransferase activity"/>
    <property type="evidence" value="ECO:0007669"/>
    <property type="project" value="UniProtKB-EC"/>
</dbReference>
<evidence type="ECO:0000313" key="18">
    <source>
        <dbReference type="Proteomes" id="UP001595823"/>
    </source>
</evidence>
<comment type="catalytic activity">
    <reaction evidence="15">
        <text>O-phospho-L-serine + 2-oxoglutarate = 3-phosphooxypyruvate + L-glutamate</text>
        <dbReference type="Rhea" id="RHEA:14329"/>
        <dbReference type="ChEBI" id="CHEBI:16810"/>
        <dbReference type="ChEBI" id="CHEBI:18110"/>
        <dbReference type="ChEBI" id="CHEBI:29985"/>
        <dbReference type="ChEBI" id="CHEBI:57524"/>
        <dbReference type="EC" id="2.6.1.52"/>
    </reaction>
</comment>
<protein>
    <recommendedName>
        <fullName evidence="5">phosphoserine transaminase</fullName>
        <ecNumber evidence="5">2.6.1.52</ecNumber>
    </recommendedName>
    <alternativeName>
        <fullName evidence="13">Phosphohydroxythreonine aminotransferase</fullName>
    </alternativeName>
</protein>
<dbReference type="SUPFAM" id="SSF53383">
    <property type="entry name" value="PLP-dependent transferases"/>
    <property type="match status" value="1"/>
</dbReference>
<evidence type="ECO:0000256" key="3">
    <source>
        <dbReference type="ARBA" id="ARBA00005099"/>
    </source>
</evidence>
<evidence type="ECO:0000256" key="12">
    <source>
        <dbReference type="ARBA" id="ARBA00023299"/>
    </source>
</evidence>
<dbReference type="Gene3D" id="3.90.1150.10">
    <property type="entry name" value="Aspartate Aminotransferase, domain 1"/>
    <property type="match status" value="1"/>
</dbReference>
<comment type="cofactor">
    <cofactor evidence="1">
        <name>pyridoxal 5'-phosphate</name>
        <dbReference type="ChEBI" id="CHEBI:597326"/>
    </cofactor>
</comment>
<evidence type="ECO:0000256" key="14">
    <source>
        <dbReference type="ARBA" id="ARBA00047630"/>
    </source>
</evidence>
<feature type="domain" description="Aminotransferase class V" evidence="16">
    <location>
        <begin position="19"/>
        <end position="329"/>
    </location>
</feature>
<dbReference type="Gene3D" id="3.40.640.10">
    <property type="entry name" value="Type I PLP-dependent aspartate aminotransferase-like (Major domain)"/>
    <property type="match status" value="1"/>
</dbReference>
<keyword evidence="9 17" id="KW-0808">Transferase</keyword>
<dbReference type="RefSeq" id="WP_380619573.1">
    <property type="nucleotide sequence ID" value="NZ_JBHSDK010000012.1"/>
</dbReference>
<keyword evidence="10" id="KW-0663">Pyridoxal phosphate</keyword>
<evidence type="ECO:0000256" key="4">
    <source>
        <dbReference type="ARBA" id="ARBA00006904"/>
    </source>
</evidence>
<dbReference type="InterPro" id="IPR006272">
    <property type="entry name" value="Pser_aminoTfrase_mycobac"/>
</dbReference>
<dbReference type="InterPro" id="IPR015424">
    <property type="entry name" value="PyrdxlP-dep_Trfase"/>
</dbReference>
<comment type="similarity">
    <text evidence="4">Belongs to the class-V pyridoxal-phosphate-dependent aminotransferase family. SerC subfamily.</text>
</comment>
<dbReference type="Proteomes" id="UP001595823">
    <property type="component" value="Unassembled WGS sequence"/>
</dbReference>
<evidence type="ECO:0000256" key="7">
    <source>
        <dbReference type="ARBA" id="ARBA00022576"/>
    </source>
</evidence>
<keyword evidence="6" id="KW-0963">Cytoplasm</keyword>
<dbReference type="InterPro" id="IPR015421">
    <property type="entry name" value="PyrdxlP-dep_Trfase_major"/>
</dbReference>
<reference evidence="18" key="1">
    <citation type="journal article" date="2019" name="Int. J. Syst. Evol. Microbiol.">
        <title>The Global Catalogue of Microorganisms (GCM) 10K type strain sequencing project: providing services to taxonomists for standard genome sequencing and annotation.</title>
        <authorList>
            <consortium name="The Broad Institute Genomics Platform"/>
            <consortium name="The Broad Institute Genome Sequencing Center for Infectious Disease"/>
            <person name="Wu L."/>
            <person name="Ma J."/>
        </authorList>
    </citation>
    <scope>NUCLEOTIDE SEQUENCE [LARGE SCALE GENOMIC DNA]</scope>
    <source>
        <strain evidence="18">IBRC-M 10908</strain>
    </source>
</reference>
<keyword evidence="18" id="KW-1185">Reference proteome</keyword>
<evidence type="ECO:0000256" key="8">
    <source>
        <dbReference type="ARBA" id="ARBA00022605"/>
    </source>
</evidence>
<name>A0ABV8TXP9_9ACTN</name>
<comment type="pathway">
    <text evidence="3">Amino-acid biosynthesis; L-serine biosynthesis; L-serine from 3-phospho-D-glycerate: step 2/3.</text>
</comment>
<dbReference type="InterPro" id="IPR022278">
    <property type="entry name" value="Pser_aminoTfrase"/>
</dbReference>
<evidence type="ECO:0000256" key="15">
    <source>
        <dbReference type="ARBA" id="ARBA00049007"/>
    </source>
</evidence>
<comment type="caution">
    <text evidence="17">The sequence shown here is derived from an EMBL/GenBank/DDBJ whole genome shotgun (WGS) entry which is preliminary data.</text>
</comment>
<evidence type="ECO:0000256" key="6">
    <source>
        <dbReference type="ARBA" id="ARBA00022490"/>
    </source>
</evidence>
<evidence type="ECO:0000256" key="1">
    <source>
        <dbReference type="ARBA" id="ARBA00001933"/>
    </source>
</evidence>
<dbReference type="InterPro" id="IPR015422">
    <property type="entry name" value="PyrdxlP-dep_Trfase_small"/>
</dbReference>
<comment type="catalytic activity">
    <reaction evidence="14">
        <text>4-(phosphooxy)-L-threonine + 2-oxoglutarate = (R)-3-hydroxy-2-oxo-4-phosphooxybutanoate + L-glutamate</text>
        <dbReference type="Rhea" id="RHEA:16573"/>
        <dbReference type="ChEBI" id="CHEBI:16810"/>
        <dbReference type="ChEBI" id="CHEBI:29985"/>
        <dbReference type="ChEBI" id="CHEBI:58452"/>
        <dbReference type="ChEBI" id="CHEBI:58538"/>
        <dbReference type="EC" id="2.6.1.52"/>
    </reaction>
</comment>
<dbReference type="EMBL" id="JBHSDK010000012">
    <property type="protein sequence ID" value="MFC4335156.1"/>
    <property type="molecule type" value="Genomic_DNA"/>
</dbReference>
<proteinExistence type="inferred from homology"/>
<comment type="function">
    <text evidence="2">Catalyzes the reversible conversion of 3-phosphohydroxypyruvate to phosphoserine and of 3-hydroxy-2-oxo-4-phosphonooxybutanoate to phosphohydroxythreonine.</text>
</comment>
<keyword evidence="11" id="KW-0664">Pyridoxine biosynthesis</keyword>
<keyword evidence="8" id="KW-0028">Amino-acid biosynthesis</keyword>
<gene>
    <name evidence="17" type="primary">serC</name>
    <name evidence="17" type="ORF">ACFPET_08085</name>
</gene>
<dbReference type="InterPro" id="IPR000192">
    <property type="entry name" value="Aminotrans_V_dom"/>
</dbReference>
<dbReference type="PANTHER" id="PTHR21152">
    <property type="entry name" value="AMINOTRANSFERASE CLASS V"/>
    <property type="match status" value="1"/>
</dbReference>
<accession>A0ABV8TXP9</accession>
<dbReference type="EC" id="2.6.1.52" evidence="5"/>
<dbReference type="PIRSF" id="PIRSF000525">
    <property type="entry name" value="SerC"/>
    <property type="match status" value="1"/>
</dbReference>